<name>A0A1G4IAC5_TRYEQ</name>
<dbReference type="VEuPathDB" id="TriTrypDB:TEOVI_000744300"/>
<evidence type="ECO:0000313" key="2">
    <source>
        <dbReference type="Proteomes" id="UP000195570"/>
    </source>
</evidence>
<reference evidence="1" key="1">
    <citation type="submission" date="2016-09" db="EMBL/GenBank/DDBJ databases">
        <authorList>
            <person name="Hebert L."/>
            <person name="Moumen B."/>
        </authorList>
    </citation>
    <scope>NUCLEOTIDE SEQUENCE [LARGE SCALE GENOMIC DNA]</scope>
    <source>
        <strain evidence="1">OVI</strain>
    </source>
</reference>
<dbReference type="Proteomes" id="UP000195570">
    <property type="component" value="Unassembled WGS sequence"/>
</dbReference>
<accession>A0A1G4IAC5</accession>
<dbReference type="GeneID" id="92381377"/>
<comment type="caution">
    <text evidence="1">The sequence shown here is derived from an EMBL/GenBank/DDBJ whole genome shotgun (WGS) entry which is preliminary data.</text>
</comment>
<proteinExistence type="predicted"/>
<evidence type="ECO:0000313" key="1">
    <source>
        <dbReference type="EMBL" id="SCU68828.1"/>
    </source>
</evidence>
<dbReference type="AlphaFoldDB" id="A0A1G4IAC5"/>
<dbReference type="RefSeq" id="XP_067079907.1">
    <property type="nucleotide sequence ID" value="XM_067223806.1"/>
</dbReference>
<protein>
    <recommendedName>
        <fullName evidence="3">Trypanosomal VSG domain containing protein</fullName>
    </recommendedName>
</protein>
<keyword evidence="2" id="KW-1185">Reference proteome</keyword>
<gene>
    <name evidence="1" type="ORF">TEOVI_000744300</name>
</gene>
<sequence length="129" mass="14033">METSPAGTHADWKNTWSRWAAVEAELNKPNVEETLLKAYNLESVTTVQKELIRQQVAAYADAAVEALHVSEPKPTEAEDNALTAGINKEIYGAGKGASKNLEHTALTGKHPPTMLMPAVTSAEWKKAKH</sequence>
<evidence type="ECO:0008006" key="3">
    <source>
        <dbReference type="Google" id="ProtNLM"/>
    </source>
</evidence>
<organism evidence="1 2">
    <name type="scientific">Trypanosoma equiperdum</name>
    <dbReference type="NCBI Taxonomy" id="5694"/>
    <lineage>
        <taxon>Eukaryota</taxon>
        <taxon>Discoba</taxon>
        <taxon>Euglenozoa</taxon>
        <taxon>Kinetoplastea</taxon>
        <taxon>Metakinetoplastina</taxon>
        <taxon>Trypanosomatida</taxon>
        <taxon>Trypanosomatidae</taxon>
        <taxon>Trypanosoma</taxon>
    </lineage>
</organism>
<dbReference type="EMBL" id="CZPT02001080">
    <property type="protein sequence ID" value="SCU68828.1"/>
    <property type="molecule type" value="Genomic_DNA"/>
</dbReference>